<name>A0AAJ6VXL0_9ACAR</name>
<protein>
    <recommendedName>
        <fullName evidence="8">Probable U2 small nuclear ribonucleoprotein A'</fullName>
    </recommendedName>
</protein>
<evidence type="ECO:0000256" key="6">
    <source>
        <dbReference type="ARBA" id="ARBA00023242"/>
    </source>
</evidence>
<dbReference type="GeneID" id="100905910"/>
<keyword evidence="3" id="KW-0747">Spliceosome</keyword>
<dbReference type="InterPro" id="IPR044640">
    <property type="entry name" value="RU2A"/>
</dbReference>
<keyword evidence="6" id="KW-0539">Nucleus</keyword>
<evidence type="ECO:0000256" key="7">
    <source>
        <dbReference type="ARBA" id="ARBA00024196"/>
    </source>
</evidence>
<dbReference type="FunFam" id="3.80.10.10:FF:000026">
    <property type="entry name" value="U2 small nuclear ribonucleoprotein A"/>
    <property type="match status" value="1"/>
</dbReference>
<evidence type="ECO:0000313" key="12">
    <source>
        <dbReference type="RefSeq" id="XP_003741911.1"/>
    </source>
</evidence>
<dbReference type="GO" id="GO:0030620">
    <property type="term" value="F:U2 snRNA binding"/>
    <property type="evidence" value="ECO:0007669"/>
    <property type="project" value="InterPro"/>
</dbReference>
<dbReference type="CTD" id="35713"/>
<evidence type="ECO:0000256" key="4">
    <source>
        <dbReference type="ARBA" id="ARBA00022737"/>
    </source>
</evidence>
<organism evidence="11 12">
    <name type="scientific">Galendromus occidentalis</name>
    <name type="common">western predatory mite</name>
    <dbReference type="NCBI Taxonomy" id="34638"/>
    <lineage>
        <taxon>Eukaryota</taxon>
        <taxon>Metazoa</taxon>
        <taxon>Ecdysozoa</taxon>
        <taxon>Arthropoda</taxon>
        <taxon>Chelicerata</taxon>
        <taxon>Arachnida</taxon>
        <taxon>Acari</taxon>
        <taxon>Parasitiformes</taxon>
        <taxon>Mesostigmata</taxon>
        <taxon>Gamasina</taxon>
        <taxon>Phytoseioidea</taxon>
        <taxon>Phytoseiidae</taxon>
        <taxon>Typhlodrominae</taxon>
        <taxon>Galendromus</taxon>
    </lineage>
</organism>
<keyword evidence="4" id="KW-0677">Repeat</keyword>
<dbReference type="PANTHER" id="PTHR10552:SF6">
    <property type="entry name" value="U2 SMALL NUCLEAR RIBONUCLEOPROTEIN A"/>
    <property type="match status" value="1"/>
</dbReference>
<keyword evidence="11" id="KW-1185">Reference proteome</keyword>
<dbReference type="GO" id="GO:0000398">
    <property type="term" value="P:mRNA splicing, via spliceosome"/>
    <property type="evidence" value="ECO:0007669"/>
    <property type="project" value="InterPro"/>
</dbReference>
<evidence type="ECO:0000256" key="9">
    <source>
        <dbReference type="SAM" id="MobiDB-lite"/>
    </source>
</evidence>
<keyword evidence="5" id="KW-0508">mRNA splicing</keyword>
<feature type="domain" description="U2A'/phosphoprotein 32 family A C-terminal" evidence="10">
    <location>
        <begin position="128"/>
        <end position="146"/>
    </location>
</feature>
<evidence type="ECO:0000256" key="8">
    <source>
        <dbReference type="ARBA" id="ARBA00069881"/>
    </source>
</evidence>
<comment type="similarity">
    <text evidence="7">Belongs to the U2 small nuclear ribonucleoprotein A family.</text>
</comment>
<sequence length="276" mass="31255">MVRLTVDVIQGAPQSINPIKERQLDLRGYRIPEIENMGATLDQFDTIDFSDNDIRKLEGFPYLKRIKSLLLNNNRISRIADNLEEQLPSLETLILTNNNVGNLGDLDALSTVKTLRFLSVLKNPVALKKHYRLYVIFRVPQLRILDFKRIKMAEREEAKKVFKGKKGEALAKEIGQKSAPEKVKTFTPGEPAKLENTFAMTTDDQKALKNALAKATTLEEVERLTQLLKSGQDQATKPKEANGNHDQVNPLQKAVDENIVEEDEDDEGDQVQEMET</sequence>
<dbReference type="RefSeq" id="XP_003741911.1">
    <property type="nucleotide sequence ID" value="XM_003741863.1"/>
</dbReference>
<keyword evidence="3" id="KW-0507">mRNA processing</keyword>
<evidence type="ECO:0000259" key="10">
    <source>
        <dbReference type="SMART" id="SM00446"/>
    </source>
</evidence>
<dbReference type="AlphaFoldDB" id="A0AAJ6VXL0"/>
<keyword evidence="12" id="KW-0687">Ribonucleoprotein</keyword>
<dbReference type="PANTHER" id="PTHR10552">
    <property type="entry name" value="U2 SMALL NUCLEAR RIBONUCLEOPROTEIN A"/>
    <property type="match status" value="1"/>
</dbReference>
<reference evidence="12" key="1">
    <citation type="submission" date="2025-08" db="UniProtKB">
        <authorList>
            <consortium name="RefSeq"/>
        </authorList>
    </citation>
    <scope>IDENTIFICATION</scope>
</reference>
<dbReference type="Gene3D" id="3.80.10.10">
    <property type="entry name" value="Ribonuclease Inhibitor"/>
    <property type="match status" value="1"/>
</dbReference>
<dbReference type="GO" id="GO:0005681">
    <property type="term" value="C:spliceosomal complex"/>
    <property type="evidence" value="ECO:0007669"/>
    <property type="project" value="UniProtKB-KW"/>
</dbReference>
<evidence type="ECO:0000256" key="2">
    <source>
        <dbReference type="ARBA" id="ARBA00022614"/>
    </source>
</evidence>
<dbReference type="InterPro" id="IPR003603">
    <property type="entry name" value="U2A'_phosphoprotein32A_C"/>
</dbReference>
<evidence type="ECO:0000256" key="1">
    <source>
        <dbReference type="ARBA" id="ARBA00004123"/>
    </source>
</evidence>
<feature type="region of interest" description="Disordered" evidence="9">
    <location>
        <begin position="228"/>
        <end position="276"/>
    </location>
</feature>
<accession>A0AAJ6VXL0</accession>
<comment type="subcellular location">
    <subcellularLocation>
        <location evidence="1">Nucleus</location>
    </subcellularLocation>
</comment>
<keyword evidence="2" id="KW-0433">Leucine-rich repeat</keyword>
<dbReference type="InterPro" id="IPR001611">
    <property type="entry name" value="Leu-rich_rpt"/>
</dbReference>
<feature type="compositionally biased region" description="Acidic residues" evidence="9">
    <location>
        <begin position="258"/>
        <end position="276"/>
    </location>
</feature>
<proteinExistence type="inferred from homology"/>
<evidence type="ECO:0000256" key="3">
    <source>
        <dbReference type="ARBA" id="ARBA00022728"/>
    </source>
</evidence>
<dbReference type="InterPro" id="IPR032675">
    <property type="entry name" value="LRR_dom_sf"/>
</dbReference>
<evidence type="ECO:0000256" key="5">
    <source>
        <dbReference type="ARBA" id="ARBA00023187"/>
    </source>
</evidence>
<dbReference type="SMART" id="SM00446">
    <property type="entry name" value="LRRcap"/>
    <property type="match status" value="1"/>
</dbReference>
<dbReference type="PROSITE" id="PS51450">
    <property type="entry name" value="LRR"/>
    <property type="match status" value="1"/>
</dbReference>
<evidence type="ECO:0000313" key="11">
    <source>
        <dbReference type="Proteomes" id="UP000694867"/>
    </source>
</evidence>
<dbReference type="Pfam" id="PF14580">
    <property type="entry name" value="LRR_9"/>
    <property type="match status" value="1"/>
</dbReference>
<dbReference type="KEGG" id="goe:100905910"/>
<gene>
    <name evidence="12" type="primary">LOC100905910</name>
</gene>
<dbReference type="GO" id="GO:0005686">
    <property type="term" value="C:U2 snRNP"/>
    <property type="evidence" value="ECO:0007669"/>
    <property type="project" value="TreeGrafter"/>
</dbReference>
<dbReference type="SUPFAM" id="SSF52058">
    <property type="entry name" value="L domain-like"/>
    <property type="match status" value="1"/>
</dbReference>
<dbReference type="Proteomes" id="UP000694867">
    <property type="component" value="Unplaced"/>
</dbReference>